<gene>
    <name evidence="2" type="ORF">H4N64_16275</name>
</gene>
<evidence type="ECO:0000313" key="2">
    <source>
        <dbReference type="EMBL" id="MBC2903136.1"/>
    </source>
</evidence>
<dbReference type="Proteomes" id="UP000584670">
    <property type="component" value="Unassembled WGS sequence"/>
</dbReference>
<feature type="coiled-coil region" evidence="1">
    <location>
        <begin position="1105"/>
        <end position="1135"/>
    </location>
</feature>
<feature type="coiled-coil region" evidence="1">
    <location>
        <begin position="956"/>
        <end position="990"/>
    </location>
</feature>
<name>A0A7X1J2Y1_9ACTN</name>
<keyword evidence="3" id="KW-1185">Reference proteome</keyword>
<dbReference type="AlphaFoldDB" id="A0A7X1J2Y1"/>
<comment type="caution">
    <text evidence="2">The sequence shown here is derived from an EMBL/GenBank/DDBJ whole genome shotgun (WGS) entry which is preliminary data.</text>
</comment>
<sequence length="1243" mass="128068">MADDVTIVIRADSGDAIRAFRDVDGRLRDMRGRFISEGAAMSGAMNRVTASIGGLRGSLIPLATAAVPLAAALTPVAAKAGAAGVAVAAFGAAVAGQVSALSEAAGAQDKYNQAVARYGQGSKQAAEAQRQVAATFEAMPYATQRAAVGLSTLKSGFQAWSDEISGFTMKPVEKSFTVLGELIPKLTPMATGAADQLNRLVTIAGGAVASPGFDALAEKFSTFANESLKDAVDGIIHFTRALSEGEASGPIQSFMTFAEANGPALQETLRNVGDAVMTLMEASAAAGPGMLTLVNAGLKLVAALPPELVATVMQLAVGLKLVTLAGAGAAAVSTGIAALGAQITALRAASAAAGGGMAGLAAAFGTLGKAAKASIVVAGIGALVYAVSKLSDIGEKAPPNVDRLTTSLGKLGSSGKVTGEAAKAFGEDFGKLRDQIDKVIDPSVTESINNWGADVSNGILDAGDATEEFTKSMDAIDQSLTDLVKGGKADLAKAALGEMLKGMSPEQADKFRSGLDGYKSALEDLKFEQELAAQSMGVFATAAQDTSAKLEAQKGAADGLRASILALNDVNRSAYDAQIGFEESLDSLTASFREHGATLDLDTDAGRRNGEAMSKAAAAQDEFIAAGLAAGESLGSMTQKSNELRETMMRLAVDAFDGNKAKATEYVNTLLGVPGDIETLVRLEREEAITGLKDVQAAIEATPGAKSVKVDTLNGAAIKALEAVGLKTRQLKDGRTEVFTKNGQSLGAIGAVLKALSNLNGKTATTWTYHNVKTTYSTAGSVSGGKSVHSMLAAGGRVPRYADGSKVVQFAPNGLLSGPGTGTSDSILAMFASGAVGAVSDTEFVVNAASTKKYLPLLEAINDNRLRIPGFAKGGLTDNERRARRELENFTSLSYFSQNAGFKNNEFIGGVMGADSVGDLVRVMNQMASLIKQASHGRAEQQALRAIGADGSGNPLWKYQRKLEDVNKSLDKARDKLDKLRDSAAALDSSVKSGIISGANITRAATAEEGQVTINTLLSQARGDASQAQAFEDALKALKKKGVSGRIIEQIAEAGIQGGGLETAQALLGADAGQITELNKLNQSIRQSADDAGEAAANALYGAGIKAAEGLVEGLKKKQDKIEDQMLKIAKSMEKAIKKALGIKSPSQVMMRVGDQTAEGFALGIVKNRSVRPAWESMLNMPRPGSMPRTTLPAGTAGRAMSGPPAVIQLQIGDTQLGEVIIDPLRKVVSTRGGLRATFGGLD</sequence>
<reference evidence="2 3" key="1">
    <citation type="submission" date="2020-08" db="EMBL/GenBank/DDBJ databases">
        <title>Streptomyces sp. PSKA01 genome sequencing and assembly.</title>
        <authorList>
            <person name="Mandal S."/>
            <person name="Maiti P.K."/>
            <person name="Das P."/>
        </authorList>
    </citation>
    <scope>NUCLEOTIDE SEQUENCE [LARGE SCALE GENOMIC DNA]</scope>
    <source>
        <strain evidence="2 3">PSKA01</strain>
    </source>
</reference>
<keyword evidence="1" id="KW-0175">Coiled coil</keyword>
<evidence type="ECO:0000256" key="1">
    <source>
        <dbReference type="SAM" id="Coils"/>
    </source>
</evidence>
<accession>A0A7X1J2Y1</accession>
<organism evidence="2 3">
    <name type="scientific">Streptomyces cupreus</name>
    <dbReference type="NCBI Taxonomy" id="2759956"/>
    <lineage>
        <taxon>Bacteria</taxon>
        <taxon>Bacillati</taxon>
        <taxon>Actinomycetota</taxon>
        <taxon>Actinomycetes</taxon>
        <taxon>Kitasatosporales</taxon>
        <taxon>Streptomycetaceae</taxon>
        <taxon>Streptomyces</taxon>
    </lineage>
</organism>
<protein>
    <submittedName>
        <fullName evidence="2">Phage tail protein</fullName>
    </submittedName>
</protein>
<dbReference type="RefSeq" id="WP_186283025.1">
    <property type="nucleotide sequence ID" value="NZ_JACMSF010000015.1"/>
</dbReference>
<dbReference type="EMBL" id="JACMSF010000015">
    <property type="protein sequence ID" value="MBC2903136.1"/>
    <property type="molecule type" value="Genomic_DNA"/>
</dbReference>
<proteinExistence type="predicted"/>
<evidence type="ECO:0000313" key="3">
    <source>
        <dbReference type="Proteomes" id="UP000584670"/>
    </source>
</evidence>